<keyword evidence="3" id="KW-1185">Reference proteome</keyword>
<proteinExistence type="predicted"/>
<evidence type="ECO:0000313" key="2">
    <source>
        <dbReference type="EMBL" id="GBO82746.1"/>
    </source>
</evidence>
<dbReference type="Proteomes" id="UP000340077">
    <property type="component" value="Unassembled WGS sequence"/>
</dbReference>
<reference evidence="2 3" key="1">
    <citation type="journal article" date="2019" name="J. Gen. Appl. Microbiol.">
        <title>Aerobic degradation of cis-dichloroethene by the marine bacterium Marinobacter salsuginis strain 5N-3.</title>
        <authorList>
            <person name="Inoue Y."/>
            <person name="Fukunaga Y."/>
            <person name="Katsumata H."/>
            <person name="Ohji S."/>
            <person name="Hosoyama A."/>
            <person name="Mori K."/>
            <person name="Ando K."/>
        </authorList>
    </citation>
    <scope>NUCLEOTIDE SEQUENCE [LARGE SCALE GENOMIC DNA]</scope>
    <source>
        <strain evidence="2 3">5N-3</strain>
    </source>
</reference>
<dbReference type="InterPro" id="IPR001509">
    <property type="entry name" value="Epimerase_deHydtase"/>
</dbReference>
<evidence type="ECO:0000313" key="3">
    <source>
        <dbReference type="Proteomes" id="UP000340077"/>
    </source>
</evidence>
<protein>
    <submittedName>
        <fullName evidence="2">UDP-glucose 4-epimerase</fullName>
    </submittedName>
</protein>
<name>A0A5M3PJ48_9GAMM</name>
<dbReference type="Pfam" id="PF01370">
    <property type="entry name" value="Epimerase"/>
    <property type="match status" value="1"/>
</dbReference>
<dbReference type="PANTHER" id="PTHR43245:SF23">
    <property type="entry name" value="NAD(P)-BINDING DOMAIN-CONTAINING PROTEIN"/>
    <property type="match status" value="1"/>
</dbReference>
<dbReference type="PANTHER" id="PTHR43245">
    <property type="entry name" value="BIFUNCTIONAL POLYMYXIN RESISTANCE PROTEIN ARNA"/>
    <property type="match status" value="1"/>
</dbReference>
<accession>A0A5M3PJ48</accession>
<dbReference type="InterPro" id="IPR050177">
    <property type="entry name" value="Lipid_A_modif_metabolic_enz"/>
</dbReference>
<dbReference type="InterPro" id="IPR036291">
    <property type="entry name" value="NAD(P)-bd_dom_sf"/>
</dbReference>
<dbReference type="EMBL" id="BGZH01000001">
    <property type="protein sequence ID" value="GBO82746.1"/>
    <property type="molecule type" value="Genomic_DNA"/>
</dbReference>
<comment type="caution">
    <text evidence="2">The sequence shown here is derived from an EMBL/GenBank/DDBJ whole genome shotgun (WGS) entry which is preliminary data.</text>
</comment>
<feature type="domain" description="NAD-dependent epimerase/dehydratase" evidence="1">
    <location>
        <begin position="3"/>
        <end position="235"/>
    </location>
</feature>
<dbReference type="SUPFAM" id="SSF51735">
    <property type="entry name" value="NAD(P)-binding Rossmann-fold domains"/>
    <property type="match status" value="1"/>
</dbReference>
<dbReference type="RefSeq" id="WP_069183480.1">
    <property type="nucleotide sequence ID" value="NZ_BGZH01000001.1"/>
</dbReference>
<dbReference type="AlphaFoldDB" id="A0A5M3PJ48"/>
<gene>
    <name evidence="2" type="ORF">MS5N3_01970</name>
</gene>
<dbReference type="CDD" id="cd08946">
    <property type="entry name" value="SDR_e"/>
    <property type="match status" value="1"/>
</dbReference>
<sequence>MKVLVTGHRGFIGTVMVPMLLEEGFDVTGLDTDLYRYCTYGDEPMDVPSIYKDVRDVTAKDLEGFDAIVHLAALSNDPLGNINPDLTYDINYHASVRIAELARSVGVQRFLFASSCSMYGKAGQDVLDETAQFNPVTPYAKSKVLVEEDVSKLASESFSPVFLRNATAYGVSPRIRFDLVINNLVAWAHTTGKILLKSDGTPWRPLVHIEDITQAVICALKAERDVIHNLAVNVGSNEENYQMRDLAQFVKETVPNCEVEYAEDAGPDPRSYRVNFDKIHRVFPEFKTRWTARKGVEQCYESYLRFGLSKDDYEGIRYKRIAHIMNLIEEGKLDRNLVWQI</sequence>
<organism evidence="2 3">
    <name type="scientific">Marinobacter salsuginis</name>
    <dbReference type="NCBI Taxonomy" id="418719"/>
    <lineage>
        <taxon>Bacteria</taxon>
        <taxon>Pseudomonadati</taxon>
        <taxon>Pseudomonadota</taxon>
        <taxon>Gammaproteobacteria</taxon>
        <taxon>Pseudomonadales</taxon>
        <taxon>Marinobacteraceae</taxon>
        <taxon>Marinobacter</taxon>
    </lineage>
</organism>
<evidence type="ECO:0000259" key="1">
    <source>
        <dbReference type="Pfam" id="PF01370"/>
    </source>
</evidence>
<dbReference type="Gene3D" id="3.40.50.720">
    <property type="entry name" value="NAD(P)-binding Rossmann-like Domain"/>
    <property type="match status" value="1"/>
</dbReference>